<protein>
    <recommendedName>
        <fullName evidence="2">GP-PDE domain-containing protein</fullName>
    </recommendedName>
</protein>
<feature type="signal peptide" evidence="1">
    <location>
        <begin position="1"/>
        <end position="23"/>
    </location>
</feature>
<name>A0A100YUP3_TRASO</name>
<feature type="chain" id="PRO_5038727152" description="GP-PDE domain-containing protein" evidence="1">
    <location>
        <begin position="24"/>
        <end position="308"/>
    </location>
</feature>
<comment type="caution">
    <text evidence="3">The sequence shown here is derived from an EMBL/GenBank/DDBJ whole genome shotgun (WGS) entry which is preliminary data.</text>
</comment>
<dbReference type="PROSITE" id="PS51704">
    <property type="entry name" value="GP_PDE"/>
    <property type="match status" value="1"/>
</dbReference>
<feature type="domain" description="GP-PDE" evidence="2">
    <location>
        <begin position="47"/>
        <end position="301"/>
    </location>
</feature>
<dbReference type="InterPro" id="IPR030395">
    <property type="entry name" value="GP_PDE_dom"/>
</dbReference>
<gene>
    <name evidence="3" type="ORF">AUL39_07385</name>
</gene>
<dbReference type="GO" id="GO:0006629">
    <property type="term" value="P:lipid metabolic process"/>
    <property type="evidence" value="ECO:0007669"/>
    <property type="project" value="InterPro"/>
</dbReference>
<dbReference type="AlphaFoldDB" id="A0A100YUP3"/>
<sequence>MANCIIRKHPALFAAGIAAGLGAAAVYGMAPRTGNKTVDERWDEFARYRYAHRGLHDDSLDAPENSLAAFRRAREYGFGVELDVHLTADDRLVVIHDSDLKRMTGKEGTVEELTRPQLEEYRLNGTDQGIPTLAEVLRIFEWDGEGPMPAPLIIEIKTYCENADLLTSRVMECLDTFDVRYCIESFDPAVLVWLRRNRPEVIRGQLSMDFLAEDAGASAKALPLPLRVGATALLGNVATKPDFIAYRFDDREQPAVRLVCGTLGGKLVTWTIRSERDMLASEAEGAPVIFEGFVPAPQSCVAAHWATA</sequence>
<dbReference type="STRING" id="1299998.AUL39_07385"/>
<dbReference type="Pfam" id="PF03009">
    <property type="entry name" value="GDPD"/>
    <property type="match status" value="1"/>
</dbReference>
<dbReference type="Proteomes" id="UP000054078">
    <property type="component" value="Unassembled WGS sequence"/>
</dbReference>
<dbReference type="PANTHER" id="PTHR46211">
    <property type="entry name" value="GLYCEROPHOSPHORYL DIESTER PHOSPHODIESTERASE"/>
    <property type="match status" value="1"/>
</dbReference>
<keyword evidence="4" id="KW-1185">Reference proteome</keyword>
<dbReference type="RefSeq" id="WP_059054967.1">
    <property type="nucleotide sequence ID" value="NZ_LOJF01000010.1"/>
</dbReference>
<dbReference type="OrthoDB" id="9758957at2"/>
<dbReference type="InterPro" id="IPR017946">
    <property type="entry name" value="PLC-like_Pdiesterase_TIM-brl"/>
</dbReference>
<proteinExistence type="predicted"/>
<dbReference type="EMBL" id="LOJF01000010">
    <property type="protein sequence ID" value="KUH58036.1"/>
    <property type="molecule type" value="Genomic_DNA"/>
</dbReference>
<evidence type="ECO:0000256" key="1">
    <source>
        <dbReference type="SAM" id="SignalP"/>
    </source>
</evidence>
<reference evidence="3 4" key="1">
    <citation type="submission" date="2015-12" db="EMBL/GenBank/DDBJ databases">
        <title>Draft Genome Sequence of Olsenella scatoligenes SK9K4T; a Producer of 3-Methylindole- (skatole) and 4-Methylphenol- (p-cresol) Isolated from Pig Feces.</title>
        <authorList>
            <person name="Li X."/>
            <person name="Borg B."/>
            <person name="Canibe N."/>
        </authorList>
    </citation>
    <scope>NUCLEOTIDE SEQUENCE [LARGE SCALE GENOMIC DNA]</scope>
    <source>
        <strain evidence="3 4">SK9K4</strain>
    </source>
</reference>
<dbReference type="PANTHER" id="PTHR46211:SF1">
    <property type="entry name" value="GLYCEROPHOSPHODIESTER PHOSPHODIESTERASE, CYTOPLASMIC"/>
    <property type="match status" value="1"/>
</dbReference>
<dbReference type="SUPFAM" id="SSF51695">
    <property type="entry name" value="PLC-like phosphodiesterases"/>
    <property type="match status" value="1"/>
</dbReference>
<evidence type="ECO:0000259" key="2">
    <source>
        <dbReference type="PROSITE" id="PS51704"/>
    </source>
</evidence>
<evidence type="ECO:0000313" key="4">
    <source>
        <dbReference type="Proteomes" id="UP000054078"/>
    </source>
</evidence>
<evidence type="ECO:0000313" key="3">
    <source>
        <dbReference type="EMBL" id="KUH58036.1"/>
    </source>
</evidence>
<accession>A0A100YUP3</accession>
<organism evidence="3 4">
    <name type="scientific">Tractidigestivibacter scatoligenes</name>
    <name type="common">Olsenella scatoligenes</name>
    <dbReference type="NCBI Taxonomy" id="1299998"/>
    <lineage>
        <taxon>Bacteria</taxon>
        <taxon>Bacillati</taxon>
        <taxon>Actinomycetota</taxon>
        <taxon>Coriobacteriia</taxon>
        <taxon>Coriobacteriales</taxon>
        <taxon>Atopobiaceae</taxon>
        <taxon>Tractidigestivibacter</taxon>
    </lineage>
</organism>
<dbReference type="GO" id="GO:0008081">
    <property type="term" value="F:phosphoric diester hydrolase activity"/>
    <property type="evidence" value="ECO:0007669"/>
    <property type="project" value="InterPro"/>
</dbReference>
<dbReference type="Gene3D" id="3.20.20.190">
    <property type="entry name" value="Phosphatidylinositol (PI) phosphodiesterase"/>
    <property type="match status" value="1"/>
</dbReference>
<keyword evidence="1" id="KW-0732">Signal</keyword>